<protein>
    <submittedName>
        <fullName evidence="2">Uncharacterized protein</fullName>
    </submittedName>
</protein>
<dbReference type="Proteomes" id="UP000465240">
    <property type="component" value="Unassembled WGS sequence"/>
</dbReference>
<organism evidence="2 3">
    <name type="scientific">Mycobacterium paragordonae</name>
    <dbReference type="NCBI Taxonomy" id="1389713"/>
    <lineage>
        <taxon>Bacteria</taxon>
        <taxon>Bacillati</taxon>
        <taxon>Actinomycetota</taxon>
        <taxon>Actinomycetes</taxon>
        <taxon>Mycobacteriales</taxon>
        <taxon>Mycobacteriaceae</taxon>
        <taxon>Mycobacterium</taxon>
    </lineage>
</organism>
<keyword evidence="3" id="KW-1185">Reference proteome</keyword>
<evidence type="ECO:0000313" key="3">
    <source>
        <dbReference type="Proteomes" id="UP000465240"/>
    </source>
</evidence>
<evidence type="ECO:0000313" key="2">
    <source>
        <dbReference type="EMBL" id="GFG77024.1"/>
    </source>
</evidence>
<accession>A0ABQ1BXY2</accession>
<name>A0ABQ1BXY2_9MYCO</name>
<comment type="caution">
    <text evidence="2">The sequence shown here is derived from an EMBL/GenBank/DDBJ whole genome shotgun (WGS) entry which is preliminary data.</text>
</comment>
<evidence type="ECO:0000256" key="1">
    <source>
        <dbReference type="SAM" id="MobiDB-lite"/>
    </source>
</evidence>
<dbReference type="EMBL" id="BLKX01000001">
    <property type="protein sequence ID" value="GFG77024.1"/>
    <property type="molecule type" value="Genomic_DNA"/>
</dbReference>
<feature type="region of interest" description="Disordered" evidence="1">
    <location>
        <begin position="7"/>
        <end position="40"/>
    </location>
</feature>
<proteinExistence type="predicted"/>
<sequence length="119" mass="13362">MFCRRHISDGDRINRQDGKSDVTERQMMAEKKERRHTPQREAVDRIRAGHTFAVNLPIVGKVTVPPPEQLAYFGGLIALTAFELIDWPVALVIGTGHLLASNHHNQILEEIGEALEEAD</sequence>
<gene>
    <name evidence="2" type="ORF">MPRG_03000</name>
</gene>
<reference evidence="2 3" key="1">
    <citation type="journal article" date="2019" name="Emerg. Microbes Infect.">
        <title>Comprehensive subspecies identification of 175 nontuberculous mycobacteria species based on 7547 genomic profiles.</title>
        <authorList>
            <person name="Matsumoto Y."/>
            <person name="Kinjo T."/>
            <person name="Motooka D."/>
            <person name="Nabeya D."/>
            <person name="Jung N."/>
            <person name="Uechi K."/>
            <person name="Horii T."/>
            <person name="Iida T."/>
            <person name="Fujita J."/>
            <person name="Nakamura S."/>
        </authorList>
    </citation>
    <scope>NUCLEOTIDE SEQUENCE [LARGE SCALE GENOMIC DNA]</scope>
    <source>
        <strain evidence="2 3">JCM 18565</strain>
    </source>
</reference>